<accession>A0A9P6IKS1</accession>
<feature type="chain" id="PRO_5040232284" evidence="1">
    <location>
        <begin position="16"/>
        <end position="618"/>
    </location>
</feature>
<comment type="caution">
    <text evidence="2">The sequence shown here is derived from an EMBL/GenBank/DDBJ whole genome shotgun (WGS) entry which is preliminary data.</text>
</comment>
<gene>
    <name evidence="2" type="ORF">BGZ65_003174</name>
</gene>
<reference evidence="2" key="1">
    <citation type="journal article" date="2020" name="Fungal Divers.">
        <title>Resolving the Mortierellaceae phylogeny through synthesis of multi-gene phylogenetics and phylogenomics.</title>
        <authorList>
            <person name="Vandepol N."/>
            <person name="Liber J."/>
            <person name="Desiro A."/>
            <person name="Na H."/>
            <person name="Kennedy M."/>
            <person name="Barry K."/>
            <person name="Grigoriev I.V."/>
            <person name="Miller A.N."/>
            <person name="O'Donnell K."/>
            <person name="Stajich J.E."/>
            <person name="Bonito G."/>
        </authorList>
    </citation>
    <scope>NUCLEOTIDE SEQUENCE</scope>
    <source>
        <strain evidence="2">MES-2147</strain>
    </source>
</reference>
<protein>
    <submittedName>
        <fullName evidence="2">Uncharacterized protein</fullName>
    </submittedName>
</protein>
<feature type="non-terminal residue" evidence="2">
    <location>
        <position position="618"/>
    </location>
</feature>
<keyword evidence="1" id="KW-0732">Signal</keyword>
<proteinExistence type="predicted"/>
<keyword evidence="3" id="KW-1185">Reference proteome</keyword>
<evidence type="ECO:0000313" key="2">
    <source>
        <dbReference type="EMBL" id="KAF9935657.1"/>
    </source>
</evidence>
<dbReference type="OrthoDB" id="2442541at2759"/>
<organism evidence="2 3">
    <name type="scientific">Modicella reniformis</name>
    <dbReference type="NCBI Taxonomy" id="1440133"/>
    <lineage>
        <taxon>Eukaryota</taxon>
        <taxon>Fungi</taxon>
        <taxon>Fungi incertae sedis</taxon>
        <taxon>Mucoromycota</taxon>
        <taxon>Mortierellomycotina</taxon>
        <taxon>Mortierellomycetes</taxon>
        <taxon>Mortierellales</taxon>
        <taxon>Mortierellaceae</taxon>
        <taxon>Modicella</taxon>
    </lineage>
</organism>
<evidence type="ECO:0000256" key="1">
    <source>
        <dbReference type="SAM" id="SignalP"/>
    </source>
</evidence>
<feature type="signal peptide" evidence="1">
    <location>
        <begin position="1"/>
        <end position="15"/>
    </location>
</feature>
<dbReference type="Proteomes" id="UP000749646">
    <property type="component" value="Unassembled WGS sequence"/>
</dbReference>
<name>A0A9P6IKS1_9FUNG</name>
<dbReference type="AlphaFoldDB" id="A0A9P6IKS1"/>
<sequence length="618" mass="69884">MSLLSLLRTLQSSLLLGGEQRPKQEQGHDLHEEQQHMQEVDVAGHKNCKEVKAQTQDMSYDDCDMDITDDSYYSHQGFSTSSFSRTSSPPPPISSFPLCSFSLPPAALHLLQRRIDIAIRYLLRYFSLSDLDCILQTPLDSTDVQDYDELFSPNLRVEDFADSDMLRIAATTIDDGRILGPLSQCNITIKVGPGSTADTSETAGTVDVGLVQWLCQDHFRKHCMEEAREKLKGVIYKNNGHCVEHERSAEIHFKTRERAQEFYALVKQYRCIVKLKIHLGWKDLDENDLWELAEVLTVGNVGDATLDCCCEGEEEVGEEEDEEEEVLRTISILQQHQRIMQQQPTTSISFKPLLGLMFSPSLVSFTLENLSGIMPALSASSFTSSVDGTFSLQAYREATEIVLPTSNSLRVLTISRCGPEARAHRLLELFHHSPNLNEIQIDCELIDTALPMISEFTNDYDKITFLRLTESPWENADLYFGKPTVKNPNIPALQTFIQAINRKTLRPPSLNLRVCGVMENVTTCCFLNLWEKHQVTLSTLLANNLGAVSMEFMCETPYIDRLWRFVIAHYQYHQHVLHEKKQSASGVEPQHPTLTFPPIPPEELAALDSSTIRTLKAE</sequence>
<evidence type="ECO:0000313" key="3">
    <source>
        <dbReference type="Proteomes" id="UP000749646"/>
    </source>
</evidence>
<dbReference type="EMBL" id="JAAAHW010009854">
    <property type="protein sequence ID" value="KAF9935657.1"/>
    <property type="molecule type" value="Genomic_DNA"/>
</dbReference>